<gene>
    <name evidence="3" type="ORF">ANE_LOCUS25892</name>
</gene>
<keyword evidence="4" id="KW-1185">Reference proteome</keyword>
<evidence type="ECO:0000256" key="1">
    <source>
        <dbReference type="SAM" id="MobiDB-lite"/>
    </source>
</evidence>
<dbReference type="AlphaFoldDB" id="A0A565CNZ8"/>
<feature type="transmembrane region" description="Helical" evidence="2">
    <location>
        <begin position="28"/>
        <end position="50"/>
    </location>
</feature>
<comment type="caution">
    <text evidence="3">The sequence shown here is derived from an EMBL/GenBank/DDBJ whole genome shotgun (WGS) entry which is preliminary data.</text>
</comment>
<evidence type="ECO:0000256" key="2">
    <source>
        <dbReference type="SAM" id="Phobius"/>
    </source>
</evidence>
<dbReference type="EMBL" id="CABITT030000008">
    <property type="protein sequence ID" value="VVB15448.1"/>
    <property type="molecule type" value="Genomic_DNA"/>
</dbReference>
<accession>A0A565CNZ8</accession>
<feature type="compositionally biased region" description="Polar residues" evidence="1">
    <location>
        <begin position="54"/>
        <end position="63"/>
    </location>
</feature>
<evidence type="ECO:0000313" key="4">
    <source>
        <dbReference type="Proteomes" id="UP000489600"/>
    </source>
</evidence>
<organism evidence="3 4">
    <name type="scientific">Arabis nemorensis</name>
    <dbReference type="NCBI Taxonomy" id="586526"/>
    <lineage>
        <taxon>Eukaryota</taxon>
        <taxon>Viridiplantae</taxon>
        <taxon>Streptophyta</taxon>
        <taxon>Embryophyta</taxon>
        <taxon>Tracheophyta</taxon>
        <taxon>Spermatophyta</taxon>
        <taxon>Magnoliopsida</taxon>
        <taxon>eudicotyledons</taxon>
        <taxon>Gunneridae</taxon>
        <taxon>Pentapetalae</taxon>
        <taxon>rosids</taxon>
        <taxon>malvids</taxon>
        <taxon>Brassicales</taxon>
        <taxon>Brassicaceae</taxon>
        <taxon>Arabideae</taxon>
        <taxon>Arabis</taxon>
    </lineage>
</organism>
<reference evidence="3" key="1">
    <citation type="submission" date="2019-07" db="EMBL/GenBank/DDBJ databases">
        <authorList>
            <person name="Dittberner H."/>
        </authorList>
    </citation>
    <scope>NUCLEOTIDE SEQUENCE [LARGE SCALE GENOMIC DNA]</scope>
</reference>
<feature type="region of interest" description="Disordered" evidence="1">
    <location>
        <begin position="54"/>
        <end position="73"/>
    </location>
</feature>
<keyword evidence="2" id="KW-1133">Transmembrane helix</keyword>
<sequence>MELAELHLETCSNTPKDIDLFNANSVLAFFRVYFFVASAVAAAHLGSVVLQPVTPSHKSSPTKYDSIHDFHNQ</sequence>
<keyword evidence="2" id="KW-0472">Membrane</keyword>
<protein>
    <submittedName>
        <fullName evidence="3">Uncharacterized protein</fullName>
    </submittedName>
</protein>
<keyword evidence="2" id="KW-0812">Transmembrane</keyword>
<evidence type="ECO:0000313" key="3">
    <source>
        <dbReference type="EMBL" id="VVB15448.1"/>
    </source>
</evidence>
<name>A0A565CNZ8_9BRAS</name>
<dbReference type="Proteomes" id="UP000489600">
    <property type="component" value="Unassembled WGS sequence"/>
</dbReference>
<proteinExistence type="predicted"/>